<keyword evidence="2" id="KW-0732">Signal</keyword>
<accession>A0ABU8WF38</accession>
<dbReference type="PIRSF" id="PIRSF017082">
    <property type="entry name" value="YflP"/>
    <property type="match status" value="1"/>
</dbReference>
<feature type="chain" id="PRO_5045257108" evidence="2">
    <location>
        <begin position="35"/>
        <end position="337"/>
    </location>
</feature>
<evidence type="ECO:0000256" key="1">
    <source>
        <dbReference type="ARBA" id="ARBA00006987"/>
    </source>
</evidence>
<dbReference type="Pfam" id="PF03401">
    <property type="entry name" value="TctC"/>
    <property type="match status" value="1"/>
</dbReference>
<dbReference type="PANTHER" id="PTHR42928">
    <property type="entry name" value="TRICARBOXYLATE-BINDING PROTEIN"/>
    <property type="match status" value="1"/>
</dbReference>
<dbReference type="PANTHER" id="PTHR42928:SF5">
    <property type="entry name" value="BLR1237 PROTEIN"/>
    <property type="match status" value="1"/>
</dbReference>
<dbReference type="SUPFAM" id="SSF53850">
    <property type="entry name" value="Periplasmic binding protein-like II"/>
    <property type="match status" value="1"/>
</dbReference>
<comment type="caution">
    <text evidence="3">The sequence shown here is derived from an EMBL/GenBank/DDBJ whole genome shotgun (WGS) entry which is preliminary data.</text>
</comment>
<dbReference type="RefSeq" id="WP_340341271.1">
    <property type="nucleotide sequence ID" value="NZ_JBBKZT010000002.1"/>
</dbReference>
<evidence type="ECO:0000313" key="4">
    <source>
        <dbReference type="Proteomes" id="UP001385892"/>
    </source>
</evidence>
<reference evidence="3 4" key="1">
    <citation type="submission" date="2024-03" db="EMBL/GenBank/DDBJ databases">
        <title>Novel species of the genus Variovorax.</title>
        <authorList>
            <person name="Liu Q."/>
            <person name="Xin Y.-H."/>
        </authorList>
    </citation>
    <scope>NUCLEOTIDE SEQUENCE [LARGE SCALE GENOMIC DNA]</scope>
    <source>
        <strain evidence="3 4">KACC 18900</strain>
    </source>
</reference>
<evidence type="ECO:0000256" key="2">
    <source>
        <dbReference type="SAM" id="SignalP"/>
    </source>
</evidence>
<proteinExistence type="inferred from homology"/>
<gene>
    <name evidence="3" type="ORF">WKW82_05670</name>
</gene>
<sequence length="337" mass="35216">MNPQNRVDSTRSYRRHVLAAIALAALAGGQIVHAQTAGQAYPTRPIRLVVGFPPGGSSDATARLLGAALSNRLGQPVIVENKPGANTVIAAQYVKSQPADGYTLLAAQSSFVISPSLQKLNYNIATDFTSVALLGVIPLVMVTPNELPAKSVSELVAMAKAQPGKLSYASYGAGSAGHIASEQILARAGIDMVHVPYKGSGPAIVDVMGNQVAMMLATVTASMGVAKEGKVRAIAVTSAKRVAALPAVPTLAESGLPNYELVEWEAIQAPAGTPKDVVETLNKAFRDVVSSPEVREKLANLGIEADASKSPAEVGTFMQKERDKFAKIVQDRGIKVQ</sequence>
<dbReference type="Gene3D" id="3.40.190.150">
    <property type="entry name" value="Bordetella uptake gene, domain 1"/>
    <property type="match status" value="1"/>
</dbReference>
<comment type="similarity">
    <text evidence="1">Belongs to the UPF0065 (bug) family.</text>
</comment>
<name>A0ABU8WF38_9BURK</name>
<evidence type="ECO:0000313" key="3">
    <source>
        <dbReference type="EMBL" id="MEJ8846123.1"/>
    </source>
</evidence>
<feature type="signal peptide" evidence="2">
    <location>
        <begin position="1"/>
        <end position="34"/>
    </location>
</feature>
<dbReference type="Proteomes" id="UP001385892">
    <property type="component" value="Unassembled WGS sequence"/>
</dbReference>
<protein>
    <submittedName>
        <fullName evidence="3">Tripartite tricarboxylate transporter substrate binding protein</fullName>
    </submittedName>
</protein>
<dbReference type="InterPro" id="IPR042100">
    <property type="entry name" value="Bug_dom1"/>
</dbReference>
<dbReference type="CDD" id="cd13578">
    <property type="entry name" value="PBP2_Bug27"/>
    <property type="match status" value="1"/>
</dbReference>
<keyword evidence="4" id="KW-1185">Reference proteome</keyword>
<organism evidence="3 4">
    <name type="scientific">Variovorax rhizosphaerae</name>
    <dbReference type="NCBI Taxonomy" id="1836200"/>
    <lineage>
        <taxon>Bacteria</taxon>
        <taxon>Pseudomonadati</taxon>
        <taxon>Pseudomonadota</taxon>
        <taxon>Betaproteobacteria</taxon>
        <taxon>Burkholderiales</taxon>
        <taxon>Comamonadaceae</taxon>
        <taxon>Variovorax</taxon>
    </lineage>
</organism>
<dbReference type="EMBL" id="JBBKZT010000002">
    <property type="protein sequence ID" value="MEJ8846123.1"/>
    <property type="molecule type" value="Genomic_DNA"/>
</dbReference>
<dbReference type="Gene3D" id="3.40.190.10">
    <property type="entry name" value="Periplasmic binding protein-like II"/>
    <property type="match status" value="1"/>
</dbReference>
<dbReference type="InterPro" id="IPR005064">
    <property type="entry name" value="BUG"/>
</dbReference>